<dbReference type="GO" id="GO:0030170">
    <property type="term" value="F:pyridoxal phosphate binding"/>
    <property type="evidence" value="ECO:0007669"/>
    <property type="project" value="InterPro"/>
</dbReference>
<dbReference type="Pfam" id="PF03473">
    <property type="entry name" value="MOSC"/>
    <property type="match status" value="1"/>
</dbReference>
<comment type="caution">
    <text evidence="2">The sequence shown here is derived from an EMBL/GenBank/DDBJ whole genome shotgun (WGS) entry which is preliminary data.</text>
</comment>
<evidence type="ECO:0000313" key="2">
    <source>
        <dbReference type="EMBL" id="OEJ66741.1"/>
    </source>
</evidence>
<name>A0A1E5Q704_9PROT</name>
<dbReference type="STRING" id="28181.BEN30_11735"/>
<dbReference type="EMBL" id="MCGG01000029">
    <property type="protein sequence ID" value="OEJ66741.1"/>
    <property type="molecule type" value="Genomic_DNA"/>
</dbReference>
<evidence type="ECO:0000313" key="3">
    <source>
        <dbReference type="Proteomes" id="UP000095347"/>
    </source>
</evidence>
<gene>
    <name evidence="2" type="ORF">BEN30_11735</name>
</gene>
<dbReference type="SUPFAM" id="SSF50800">
    <property type="entry name" value="PK beta-barrel domain-like"/>
    <property type="match status" value="1"/>
</dbReference>
<evidence type="ECO:0000259" key="1">
    <source>
        <dbReference type="PROSITE" id="PS51340"/>
    </source>
</evidence>
<dbReference type="Gene3D" id="2.40.33.20">
    <property type="entry name" value="PK beta-barrel domain-like"/>
    <property type="match status" value="1"/>
</dbReference>
<dbReference type="OrthoDB" id="581532at2"/>
<dbReference type="PROSITE" id="PS51340">
    <property type="entry name" value="MOSC"/>
    <property type="match status" value="1"/>
</dbReference>
<dbReference type="InterPro" id="IPR011037">
    <property type="entry name" value="Pyrv_Knase-like_insert_dom_sf"/>
</dbReference>
<sequence length="255" mass="28255">MHISKILRYPVKSLSVQELTRCRLTPGQGLPFDRHWALARPDGDAADNTAWHPKSHFLVQVREHELSQFRTHFDEASLRLNFEAPGGMHGSGKLDTQPGRDAIATAVAKHLGLDEGPQNEGGTPILVEAQEIGYFDTTKGPVSLLNMESVRALEKLLSRQLDPLRFRMNLLLEGLPAWAEMHWPGKRIKIGDTVLEITQITGRCKATHINPDSGELDVKVLHALKEHFGHTQMGIYAEVVEGGDIKAGDTVTLLD</sequence>
<dbReference type="InterPro" id="IPR052716">
    <property type="entry name" value="MOSC_domain"/>
</dbReference>
<organism evidence="2 3">
    <name type="scientific">Magnetovibrio blakemorei</name>
    <dbReference type="NCBI Taxonomy" id="28181"/>
    <lineage>
        <taxon>Bacteria</taxon>
        <taxon>Pseudomonadati</taxon>
        <taxon>Pseudomonadota</taxon>
        <taxon>Alphaproteobacteria</taxon>
        <taxon>Rhodospirillales</taxon>
        <taxon>Magnetovibrionaceae</taxon>
        <taxon>Magnetovibrio</taxon>
    </lineage>
</organism>
<keyword evidence="3" id="KW-1185">Reference proteome</keyword>
<dbReference type="PANTHER" id="PTHR36930:SF1">
    <property type="entry name" value="MOSC DOMAIN-CONTAINING PROTEIN"/>
    <property type="match status" value="1"/>
</dbReference>
<dbReference type="GO" id="GO:0003824">
    <property type="term" value="F:catalytic activity"/>
    <property type="evidence" value="ECO:0007669"/>
    <property type="project" value="InterPro"/>
</dbReference>
<dbReference type="Proteomes" id="UP000095347">
    <property type="component" value="Unassembled WGS sequence"/>
</dbReference>
<dbReference type="PANTHER" id="PTHR36930">
    <property type="entry name" value="METAL-SULFUR CLUSTER BIOSYNTHESIS PROTEINS YUAD-RELATED"/>
    <property type="match status" value="1"/>
</dbReference>
<dbReference type="AlphaFoldDB" id="A0A1E5Q704"/>
<feature type="domain" description="MOSC" evidence="1">
    <location>
        <begin position="105"/>
        <end position="254"/>
    </location>
</feature>
<dbReference type="RefSeq" id="WP_069958261.1">
    <property type="nucleotide sequence ID" value="NZ_MCGG01000029.1"/>
</dbReference>
<protein>
    <recommendedName>
        <fullName evidence="1">MOSC domain-containing protein</fullName>
    </recommendedName>
</protein>
<dbReference type="GO" id="GO:0030151">
    <property type="term" value="F:molybdenum ion binding"/>
    <property type="evidence" value="ECO:0007669"/>
    <property type="project" value="InterPro"/>
</dbReference>
<dbReference type="Pfam" id="PF03476">
    <property type="entry name" value="MOSC_N"/>
    <property type="match status" value="1"/>
</dbReference>
<proteinExistence type="predicted"/>
<accession>A0A1E5Q704</accession>
<reference evidence="3" key="1">
    <citation type="submission" date="2016-07" db="EMBL/GenBank/DDBJ databases">
        <authorList>
            <person name="Florea S."/>
            <person name="Webb J.S."/>
            <person name="Jaromczyk J."/>
            <person name="Schardl C.L."/>
        </authorList>
    </citation>
    <scope>NUCLEOTIDE SEQUENCE [LARGE SCALE GENOMIC DNA]</scope>
    <source>
        <strain evidence="3">MV-1</strain>
    </source>
</reference>
<dbReference type="InterPro" id="IPR005302">
    <property type="entry name" value="MoCF_Sase_C"/>
</dbReference>
<dbReference type="InterPro" id="IPR005303">
    <property type="entry name" value="MOCOS_middle"/>
</dbReference>